<dbReference type="Gene3D" id="1.10.357.40">
    <property type="entry name" value="YbiA-like"/>
    <property type="match status" value="1"/>
</dbReference>
<sequence length="502" mass="56999">MPPAGGGRAYGVQGEASRAGGPAKGTKRRADPDEAEVVPKRARHEKAQSKQLGDTAAAQPTSRTTSRPTFRTTLRREFPVPQSRDLSPFDLEGIHINQHHREYGRISPLKRPRPRIEYSQTKRPNADRGEHQTMPTAGADKKSTRPNDSERSLTRDRVKQHRGAETANAKGTTIGSNVSAQRDNSVANGKTAQRRAQDKTLNKTLSKVQTKVSDKTQSKATVKKQSKSSDKTQGKSSDKTQEKASDKTHNLADISATDNGSSSTFKLKTKPTRLTEIQKRMLQEERIRRRIVNDRTIFSSNNPNDYVFFCNPEDKYGWLGPQSESTFSMMIKDDEHIYFKTAAHYIMYRKCRLFPGNKELSRQVLDHTVKRAIEWGRKRIENFDEFKWKRNRMAILSDSMIRKFTSSNWDRYKLALLATGNKTIVAAIEGDKVWGIGVSEKEARKHMDGRRYWGDNLLGISLMLLRDELRKMINKRQEEKAKVKNAGAKKLWEKTAGISGRN</sequence>
<feature type="domain" description="NADAR" evidence="3">
    <location>
        <begin position="308"/>
        <end position="470"/>
    </location>
</feature>
<feature type="compositionally biased region" description="Polar residues" evidence="2">
    <location>
        <begin position="256"/>
        <end position="266"/>
    </location>
</feature>
<dbReference type="OrthoDB" id="206452at2759"/>
<feature type="compositionally biased region" description="Polar residues" evidence="2">
    <location>
        <begin position="169"/>
        <end position="191"/>
    </location>
</feature>
<name>A0A553HJ09_9PEZI</name>
<dbReference type="InterPro" id="IPR037238">
    <property type="entry name" value="YbiA-like_sf"/>
</dbReference>
<feature type="compositionally biased region" description="Polar residues" evidence="2">
    <location>
        <begin position="202"/>
        <end position="211"/>
    </location>
</feature>
<feature type="compositionally biased region" description="Basic and acidic residues" evidence="2">
    <location>
        <begin position="139"/>
        <end position="157"/>
    </location>
</feature>
<dbReference type="CDD" id="cd15457">
    <property type="entry name" value="NADAR"/>
    <property type="match status" value="1"/>
</dbReference>
<dbReference type="Proteomes" id="UP000319160">
    <property type="component" value="Unassembled WGS sequence"/>
</dbReference>
<evidence type="ECO:0000256" key="1">
    <source>
        <dbReference type="SAM" id="Coils"/>
    </source>
</evidence>
<evidence type="ECO:0000313" key="5">
    <source>
        <dbReference type="Proteomes" id="UP000319160"/>
    </source>
</evidence>
<feature type="coiled-coil region" evidence="1">
    <location>
        <begin position="462"/>
        <end position="489"/>
    </location>
</feature>
<dbReference type="AlphaFoldDB" id="A0A553HJ09"/>
<feature type="compositionally biased region" description="Basic and acidic residues" evidence="2">
    <location>
        <begin position="227"/>
        <end position="250"/>
    </location>
</feature>
<gene>
    <name evidence="4" type="ORF">FHL15_011170</name>
</gene>
<dbReference type="STRING" id="2512241.A0A553HJ09"/>
<comment type="caution">
    <text evidence="4">The sequence shown here is derived from an EMBL/GenBank/DDBJ whole genome shotgun (WGS) entry which is preliminary data.</text>
</comment>
<evidence type="ECO:0000256" key="2">
    <source>
        <dbReference type="SAM" id="MobiDB-lite"/>
    </source>
</evidence>
<feature type="region of interest" description="Disordered" evidence="2">
    <location>
        <begin position="1"/>
        <end position="266"/>
    </location>
</feature>
<dbReference type="NCBIfam" id="TIGR02464">
    <property type="entry name" value="ribofla_fusion"/>
    <property type="match status" value="1"/>
</dbReference>
<dbReference type="SUPFAM" id="SSF143990">
    <property type="entry name" value="YbiA-like"/>
    <property type="match status" value="1"/>
</dbReference>
<keyword evidence="1" id="KW-0175">Coiled coil</keyword>
<dbReference type="InterPro" id="IPR012816">
    <property type="entry name" value="NADAR"/>
</dbReference>
<feature type="compositionally biased region" description="Low complexity" evidence="2">
    <location>
        <begin position="60"/>
        <end position="72"/>
    </location>
</feature>
<keyword evidence="5" id="KW-1185">Reference proteome</keyword>
<evidence type="ECO:0000313" key="4">
    <source>
        <dbReference type="EMBL" id="TRX87938.1"/>
    </source>
</evidence>
<accession>A0A553HJ09</accession>
<proteinExistence type="predicted"/>
<reference evidence="5" key="1">
    <citation type="submission" date="2019-06" db="EMBL/GenBank/DDBJ databases">
        <title>Draft genome sequence of the griseofulvin-producing fungus Xylaria cubensis strain G536.</title>
        <authorList>
            <person name="Mead M.E."/>
            <person name="Raja H.A."/>
            <person name="Steenwyk J.L."/>
            <person name="Knowles S.L."/>
            <person name="Oberlies N.H."/>
            <person name="Rokas A."/>
        </authorList>
    </citation>
    <scope>NUCLEOTIDE SEQUENCE [LARGE SCALE GENOMIC DNA]</scope>
    <source>
        <strain evidence="5">G536</strain>
    </source>
</reference>
<evidence type="ECO:0000259" key="3">
    <source>
        <dbReference type="Pfam" id="PF08719"/>
    </source>
</evidence>
<organism evidence="4 5">
    <name type="scientific">Xylaria flabelliformis</name>
    <dbReference type="NCBI Taxonomy" id="2512241"/>
    <lineage>
        <taxon>Eukaryota</taxon>
        <taxon>Fungi</taxon>
        <taxon>Dikarya</taxon>
        <taxon>Ascomycota</taxon>
        <taxon>Pezizomycotina</taxon>
        <taxon>Sordariomycetes</taxon>
        <taxon>Xylariomycetidae</taxon>
        <taxon>Xylariales</taxon>
        <taxon>Xylariaceae</taxon>
        <taxon>Xylaria</taxon>
    </lineage>
</organism>
<protein>
    <recommendedName>
        <fullName evidence="3">NADAR domain-containing protein</fullName>
    </recommendedName>
</protein>
<dbReference type="Pfam" id="PF08719">
    <property type="entry name" value="NADAR"/>
    <property type="match status" value="1"/>
</dbReference>
<dbReference type="EMBL" id="VFLP01000108">
    <property type="protein sequence ID" value="TRX87938.1"/>
    <property type="molecule type" value="Genomic_DNA"/>
</dbReference>